<organism evidence="9 11">
    <name type="scientific">SAR324 cluster bacterium</name>
    <dbReference type="NCBI Taxonomy" id="2024889"/>
    <lineage>
        <taxon>Bacteria</taxon>
        <taxon>Deltaproteobacteria</taxon>
        <taxon>SAR324 cluster</taxon>
    </lineage>
</organism>
<evidence type="ECO:0000259" key="8">
    <source>
        <dbReference type="PROSITE" id="PS50893"/>
    </source>
</evidence>
<evidence type="ECO:0000256" key="7">
    <source>
        <dbReference type="RuleBase" id="RU364083"/>
    </source>
</evidence>
<evidence type="ECO:0000256" key="5">
    <source>
        <dbReference type="ARBA" id="ARBA00022967"/>
    </source>
</evidence>
<dbReference type="InterPro" id="IPR003439">
    <property type="entry name" value="ABC_transporter-like_ATP-bd"/>
</dbReference>
<dbReference type="PANTHER" id="PTHR42781">
    <property type="entry name" value="SPERMIDINE/PUTRESCINE IMPORT ATP-BINDING PROTEIN POTA"/>
    <property type="match status" value="1"/>
</dbReference>
<evidence type="ECO:0000256" key="1">
    <source>
        <dbReference type="ARBA" id="ARBA00022448"/>
    </source>
</evidence>
<keyword evidence="6 7" id="KW-0472">Membrane</keyword>
<dbReference type="GO" id="GO:0005524">
    <property type="term" value="F:ATP binding"/>
    <property type="evidence" value="ECO:0007669"/>
    <property type="project" value="UniProtKB-KW"/>
</dbReference>
<dbReference type="Pfam" id="PF08402">
    <property type="entry name" value="TOBE_2"/>
    <property type="match status" value="1"/>
</dbReference>
<comment type="similarity">
    <text evidence="7">Belongs to the ABC transporter superfamily. Spermidine/putrescine importer (TC 3.A.1.11.1) family.</text>
</comment>
<dbReference type="FunFam" id="3.40.50.300:FF:000133">
    <property type="entry name" value="Spermidine/putrescine import ATP-binding protein PotA"/>
    <property type="match status" value="1"/>
</dbReference>
<dbReference type="PROSITE" id="PS00211">
    <property type="entry name" value="ABC_TRANSPORTER_1"/>
    <property type="match status" value="1"/>
</dbReference>
<comment type="subunit">
    <text evidence="7">The complex is composed of two ATP-binding proteins (PotA), two transmembrane proteins (PotB and PotC) and a solute-binding protein (PotD).</text>
</comment>
<dbReference type="GO" id="GO:0043190">
    <property type="term" value="C:ATP-binding cassette (ABC) transporter complex"/>
    <property type="evidence" value="ECO:0007669"/>
    <property type="project" value="InterPro"/>
</dbReference>
<evidence type="ECO:0000313" key="12">
    <source>
        <dbReference type="Proteomes" id="UP000288322"/>
    </source>
</evidence>
<dbReference type="EMBL" id="QNZH01000022">
    <property type="protein sequence ID" value="RTZ92772.1"/>
    <property type="molecule type" value="Genomic_DNA"/>
</dbReference>
<keyword evidence="4 7" id="KW-0067">ATP-binding</keyword>
<keyword evidence="1 7" id="KW-0813">Transport</keyword>
<evidence type="ECO:0000256" key="2">
    <source>
        <dbReference type="ARBA" id="ARBA00022475"/>
    </source>
</evidence>
<name>A0A432GHX2_9DELT</name>
<dbReference type="InterPro" id="IPR050093">
    <property type="entry name" value="ABC_SmlMolc_Importer"/>
</dbReference>
<proteinExistence type="inferred from homology"/>
<evidence type="ECO:0000256" key="4">
    <source>
        <dbReference type="ARBA" id="ARBA00022840"/>
    </source>
</evidence>
<dbReference type="InterPro" id="IPR003593">
    <property type="entry name" value="AAA+_ATPase"/>
</dbReference>
<comment type="function">
    <text evidence="7">Part of the ABC transporter complex PotABCD involved in spermidine/putrescine import. Responsible for energy coupling to the transport system.</text>
</comment>
<evidence type="ECO:0000313" key="10">
    <source>
        <dbReference type="EMBL" id="RTZ92772.1"/>
    </source>
</evidence>
<evidence type="ECO:0000313" key="11">
    <source>
        <dbReference type="Proteomes" id="UP000287917"/>
    </source>
</evidence>
<gene>
    <name evidence="7" type="primary">potA</name>
    <name evidence="10" type="ORF">DSY93_00895</name>
    <name evidence="9" type="ORF">DSY96_07845</name>
</gene>
<dbReference type="Proteomes" id="UP000287917">
    <property type="component" value="Unassembled WGS sequence"/>
</dbReference>
<dbReference type="AlphaFoldDB" id="A0A432GHX2"/>
<dbReference type="SUPFAM" id="SSF50331">
    <property type="entry name" value="MOP-like"/>
    <property type="match status" value="1"/>
</dbReference>
<dbReference type="GO" id="GO:0015417">
    <property type="term" value="F:ABC-type polyamine transporter activity"/>
    <property type="evidence" value="ECO:0007669"/>
    <property type="project" value="UniProtKB-EC"/>
</dbReference>
<evidence type="ECO:0000256" key="6">
    <source>
        <dbReference type="ARBA" id="ARBA00023136"/>
    </source>
</evidence>
<dbReference type="SMART" id="SM00382">
    <property type="entry name" value="AAA"/>
    <property type="match status" value="1"/>
</dbReference>
<dbReference type="InterPro" id="IPR008995">
    <property type="entry name" value="Mo/tungstate-bd_C_term_dom"/>
</dbReference>
<keyword evidence="5 7" id="KW-1278">Translocase</keyword>
<dbReference type="PROSITE" id="PS50893">
    <property type="entry name" value="ABC_TRANSPORTER_2"/>
    <property type="match status" value="1"/>
</dbReference>
<dbReference type="NCBIfam" id="TIGR01187">
    <property type="entry name" value="potA"/>
    <property type="match status" value="1"/>
</dbReference>
<evidence type="ECO:0000313" key="9">
    <source>
        <dbReference type="EMBL" id="RTZ83467.1"/>
    </source>
</evidence>
<dbReference type="Gene3D" id="3.40.50.300">
    <property type="entry name" value="P-loop containing nucleotide triphosphate hydrolases"/>
    <property type="match status" value="1"/>
</dbReference>
<dbReference type="InterPro" id="IPR027417">
    <property type="entry name" value="P-loop_NTPase"/>
</dbReference>
<keyword evidence="2 7" id="KW-1003">Cell membrane</keyword>
<accession>A0A432GHX2</accession>
<dbReference type="GO" id="GO:0016887">
    <property type="term" value="F:ATP hydrolysis activity"/>
    <property type="evidence" value="ECO:0007669"/>
    <property type="project" value="InterPro"/>
</dbReference>
<dbReference type="Proteomes" id="UP000288322">
    <property type="component" value="Unassembled WGS sequence"/>
</dbReference>
<dbReference type="SUPFAM" id="SSF52540">
    <property type="entry name" value="P-loop containing nucleoside triphosphate hydrolases"/>
    <property type="match status" value="1"/>
</dbReference>
<dbReference type="PANTHER" id="PTHR42781:SF4">
    <property type="entry name" value="SPERMIDINE_PUTRESCINE IMPORT ATP-BINDING PROTEIN POTA"/>
    <property type="match status" value="1"/>
</dbReference>
<sequence>MKNPSAIGTTDENGLRLERLSKNFGEFIAVDDVNLHIRRGEFLTILGPSGSGKTTLLMIIAGFLEATTGDIQFDGLSIMSLRPEKRNFGMVFQGYALFPHMTVRQNIAYPLEVRKGARDEIVKRVDEMLELVQLETFGDRLPRQLSGGQQQRVALARALIFDPLVLLLDEPLGALDKKLRSNVQTQLKHLHRKVGKTFVYVTHDQEEALSMSDRVVIMNHGRVVQVGSPQELYERPSTVFASKFIGKSNILRGVVNQVDGNEVLYAIADKYFQQHVSNEKFSKNDKIILALRPEKIKIARCKVASNEVNILVGRIIDITYFGSTISVNVETDSVGEFIVEVQAWNNQETLEEGQKISLTWSPDAAFTVKDIESSFKEKKSFGNLIST</sequence>
<dbReference type="InterPro" id="IPR017871">
    <property type="entry name" value="ABC_transporter-like_CS"/>
</dbReference>
<comment type="catalytic activity">
    <reaction evidence="7">
        <text>ATP + H2O + polyamine-[polyamine-binding protein]Side 1 = ADP + phosphate + polyamineSide 2 + [polyamine-binding protein]Side 1.</text>
        <dbReference type="EC" id="7.6.2.11"/>
    </reaction>
</comment>
<feature type="domain" description="ABC transporter" evidence="8">
    <location>
        <begin position="15"/>
        <end position="245"/>
    </location>
</feature>
<evidence type="ECO:0000256" key="3">
    <source>
        <dbReference type="ARBA" id="ARBA00022741"/>
    </source>
</evidence>
<dbReference type="EC" id="7.6.2.11" evidence="7"/>
<keyword evidence="3 7" id="KW-0547">Nucleotide-binding</keyword>
<reference evidence="11 12" key="1">
    <citation type="submission" date="2018-06" db="EMBL/GenBank/DDBJ databases">
        <title>Combined omics and stable isotope probing to characterize newly discovered Mariana Back-Arc vent microbial communities.</title>
        <authorList>
            <person name="Trembath-Reichert E."/>
            <person name="Huber J.A."/>
        </authorList>
    </citation>
    <scope>NUCLEOTIDE SEQUENCE [LARGE SCALE GENOMIC DNA]</scope>
    <source>
        <strain evidence="10">MAG 151</strain>
        <strain evidence="9">MAG 58</strain>
    </source>
</reference>
<comment type="caution">
    <text evidence="9">The sequence shown here is derived from an EMBL/GenBank/DDBJ whole genome shotgun (WGS) entry which is preliminary data.</text>
</comment>
<dbReference type="EMBL" id="QNZK01000275">
    <property type="protein sequence ID" value="RTZ83467.1"/>
    <property type="molecule type" value="Genomic_DNA"/>
</dbReference>
<protein>
    <recommendedName>
        <fullName evidence="7">Spermidine/putrescine import ATP-binding protein PotA</fullName>
        <ecNumber evidence="7">7.6.2.11</ecNumber>
    </recommendedName>
</protein>
<dbReference type="InterPro" id="IPR013611">
    <property type="entry name" value="Transp-assoc_OB_typ2"/>
</dbReference>
<dbReference type="InterPro" id="IPR005893">
    <property type="entry name" value="PotA-like"/>
</dbReference>
<dbReference type="Pfam" id="PF00005">
    <property type="entry name" value="ABC_tran"/>
    <property type="match status" value="1"/>
</dbReference>
<dbReference type="Gene3D" id="2.40.50.100">
    <property type="match status" value="1"/>
</dbReference>